<evidence type="ECO:0000313" key="3">
    <source>
        <dbReference type="Proteomes" id="UP000799291"/>
    </source>
</evidence>
<feature type="domain" description="Heterokaryon incompatibility" evidence="1">
    <location>
        <begin position="10"/>
        <end position="98"/>
    </location>
</feature>
<dbReference type="Pfam" id="PF06985">
    <property type="entry name" value="HET"/>
    <property type="match status" value="1"/>
</dbReference>
<organism evidence="2 3">
    <name type="scientific">Lentithecium fluviatile CBS 122367</name>
    <dbReference type="NCBI Taxonomy" id="1168545"/>
    <lineage>
        <taxon>Eukaryota</taxon>
        <taxon>Fungi</taxon>
        <taxon>Dikarya</taxon>
        <taxon>Ascomycota</taxon>
        <taxon>Pezizomycotina</taxon>
        <taxon>Dothideomycetes</taxon>
        <taxon>Pleosporomycetidae</taxon>
        <taxon>Pleosporales</taxon>
        <taxon>Massarineae</taxon>
        <taxon>Lentitheciaceae</taxon>
        <taxon>Lentithecium</taxon>
    </lineage>
</organism>
<sequence length="98" mass="11097">VVSLRNNPAYVALSYVWGDATITPGTVSIDDHALLVTENLHAALRRLRWHAYSKDQAPLLIWADALCINQTDQKEKERQIPLMGKIYSKCEYTAVWLG</sequence>
<dbReference type="InterPro" id="IPR010730">
    <property type="entry name" value="HET"/>
</dbReference>
<proteinExistence type="predicted"/>
<keyword evidence="3" id="KW-1185">Reference proteome</keyword>
<protein>
    <submittedName>
        <fullName evidence="2">Heterokaryon incompatibility</fullName>
    </submittedName>
</protein>
<name>A0A6G1JMT2_9PLEO</name>
<dbReference type="Proteomes" id="UP000799291">
    <property type="component" value="Unassembled WGS sequence"/>
</dbReference>
<evidence type="ECO:0000313" key="2">
    <source>
        <dbReference type="EMBL" id="KAF2691459.1"/>
    </source>
</evidence>
<dbReference type="EMBL" id="MU005569">
    <property type="protein sequence ID" value="KAF2691459.1"/>
    <property type="molecule type" value="Genomic_DNA"/>
</dbReference>
<dbReference type="AlphaFoldDB" id="A0A6G1JMT2"/>
<evidence type="ECO:0000259" key="1">
    <source>
        <dbReference type="Pfam" id="PF06985"/>
    </source>
</evidence>
<dbReference type="InterPro" id="IPR052895">
    <property type="entry name" value="HetReg/Transcr_Mod"/>
</dbReference>
<gene>
    <name evidence="2" type="ORF">K458DRAFT_250558</name>
</gene>
<dbReference type="PANTHER" id="PTHR24148:SF73">
    <property type="entry name" value="HET DOMAIN PROTEIN (AFU_ORTHOLOGUE AFUA_8G01020)"/>
    <property type="match status" value="1"/>
</dbReference>
<reference evidence="2" key="1">
    <citation type="journal article" date="2020" name="Stud. Mycol.">
        <title>101 Dothideomycetes genomes: a test case for predicting lifestyles and emergence of pathogens.</title>
        <authorList>
            <person name="Haridas S."/>
            <person name="Albert R."/>
            <person name="Binder M."/>
            <person name="Bloem J."/>
            <person name="Labutti K."/>
            <person name="Salamov A."/>
            <person name="Andreopoulos B."/>
            <person name="Baker S."/>
            <person name="Barry K."/>
            <person name="Bills G."/>
            <person name="Bluhm B."/>
            <person name="Cannon C."/>
            <person name="Castanera R."/>
            <person name="Culley D."/>
            <person name="Daum C."/>
            <person name="Ezra D."/>
            <person name="Gonzalez J."/>
            <person name="Henrissat B."/>
            <person name="Kuo A."/>
            <person name="Liang C."/>
            <person name="Lipzen A."/>
            <person name="Lutzoni F."/>
            <person name="Magnuson J."/>
            <person name="Mondo S."/>
            <person name="Nolan M."/>
            <person name="Ohm R."/>
            <person name="Pangilinan J."/>
            <person name="Park H.-J."/>
            <person name="Ramirez L."/>
            <person name="Alfaro M."/>
            <person name="Sun H."/>
            <person name="Tritt A."/>
            <person name="Yoshinaga Y."/>
            <person name="Zwiers L.-H."/>
            <person name="Turgeon B."/>
            <person name="Goodwin S."/>
            <person name="Spatafora J."/>
            <person name="Crous P."/>
            <person name="Grigoriev I."/>
        </authorList>
    </citation>
    <scope>NUCLEOTIDE SEQUENCE</scope>
    <source>
        <strain evidence="2">CBS 122367</strain>
    </source>
</reference>
<feature type="non-terminal residue" evidence="2">
    <location>
        <position position="1"/>
    </location>
</feature>
<feature type="non-terminal residue" evidence="2">
    <location>
        <position position="98"/>
    </location>
</feature>
<dbReference type="PANTHER" id="PTHR24148">
    <property type="entry name" value="ANKYRIN REPEAT DOMAIN-CONTAINING PROTEIN 39 HOMOLOG-RELATED"/>
    <property type="match status" value="1"/>
</dbReference>
<dbReference type="OrthoDB" id="3557394at2759"/>
<accession>A0A6G1JMT2</accession>